<protein>
    <submittedName>
        <fullName evidence="2">Uncharacterized protein</fullName>
    </submittedName>
</protein>
<organism evidence="2 3">
    <name type="scientific">Halorubrum halodurans</name>
    <dbReference type="NCBI Taxonomy" id="1383851"/>
    <lineage>
        <taxon>Archaea</taxon>
        <taxon>Methanobacteriati</taxon>
        <taxon>Methanobacteriota</taxon>
        <taxon>Stenosarchaea group</taxon>
        <taxon>Halobacteria</taxon>
        <taxon>Halobacteriales</taxon>
        <taxon>Haloferacaceae</taxon>
        <taxon>Halorubrum</taxon>
    </lineage>
</organism>
<reference evidence="2 3" key="1">
    <citation type="journal article" date="2014" name="Front. Microbiol.">
        <title>Population and genomic analysis of the genus Halorubrum.</title>
        <authorList>
            <person name="Fullmer M.S."/>
            <person name="Soucy S.M."/>
            <person name="Swithers K.S."/>
            <person name="Makkay A.M."/>
            <person name="Wheeler R."/>
            <person name="Ventosa A."/>
            <person name="Gogarten J.P."/>
            <person name="Papke R.T."/>
        </authorList>
    </citation>
    <scope>NUCLEOTIDE SEQUENCE [LARGE SCALE GENOMIC DNA]</scope>
    <source>
        <strain evidence="2 3">Cb34</strain>
    </source>
</reference>
<comment type="caution">
    <text evidence="2">The sequence shown here is derived from an EMBL/GenBank/DDBJ whole genome shotgun (WGS) entry which is preliminary data.</text>
</comment>
<feature type="region of interest" description="Disordered" evidence="1">
    <location>
        <begin position="1"/>
        <end position="76"/>
    </location>
</feature>
<keyword evidence="3" id="KW-1185">Reference proteome</keyword>
<gene>
    <name evidence="2" type="ORF">DJ70_08030</name>
</gene>
<accession>A0A256IJG4</accession>
<feature type="compositionally biased region" description="Basic and acidic residues" evidence="1">
    <location>
        <begin position="15"/>
        <end position="27"/>
    </location>
</feature>
<dbReference type="AlphaFoldDB" id="A0A256IJG4"/>
<sequence>MTDAYLAAETEAELYDAHTEPDIEPPTRAEPAITTSNTQHTGRETGTEEIDTDFSGIDIPGAGTTDTSEPSSVDSVDTDALGTVTIDELAPGIAAAESGADLYITDQWTNEYGTDRVAIDGDTHPAKDIIKFDWDTTHHEFDPETNQWIVDAAAVDELHDRLEAAGYETGF</sequence>
<dbReference type="RefSeq" id="WP_094531783.1">
    <property type="nucleotide sequence ID" value="NZ_NHPJ01000081.1"/>
</dbReference>
<evidence type="ECO:0000313" key="2">
    <source>
        <dbReference type="EMBL" id="OYR56654.1"/>
    </source>
</evidence>
<dbReference type="EMBL" id="NHPJ01000081">
    <property type="protein sequence ID" value="OYR56654.1"/>
    <property type="molecule type" value="Genomic_DNA"/>
</dbReference>
<dbReference type="Proteomes" id="UP000216308">
    <property type="component" value="Unassembled WGS sequence"/>
</dbReference>
<feature type="compositionally biased region" description="Polar residues" evidence="1">
    <location>
        <begin position="64"/>
        <end position="75"/>
    </location>
</feature>
<proteinExistence type="predicted"/>
<evidence type="ECO:0000313" key="3">
    <source>
        <dbReference type="Proteomes" id="UP000216308"/>
    </source>
</evidence>
<name>A0A256IJG4_9EURY</name>
<evidence type="ECO:0000256" key="1">
    <source>
        <dbReference type="SAM" id="MobiDB-lite"/>
    </source>
</evidence>